<dbReference type="EMBL" id="AYKW01000007">
    <property type="protein sequence ID" value="PIL33513.1"/>
    <property type="molecule type" value="Genomic_DNA"/>
</dbReference>
<dbReference type="AlphaFoldDB" id="A0A2G8SIC3"/>
<feature type="compositionally biased region" description="Low complexity" evidence="1">
    <location>
        <begin position="129"/>
        <end position="153"/>
    </location>
</feature>
<dbReference type="Proteomes" id="UP000230002">
    <property type="component" value="Unassembled WGS sequence"/>
</dbReference>
<sequence length="290" mass="29940">MAMASVPRPTTTYSPNEQGQFRAAGSAHHRSATLPTPHTFPPPAPSAMHSEASSTHEVQRQPIRAQHMLPHAASMPRLKAPSQTPLSMSTPVALQLPTPFELPPVGQILSPETPLPNPYDDLYGHLGLDSDAPPSGSSTPTPARSRSPATTAPVRSRPPGPSVMPMSTTTPAPTTTAFATTSISTTTALGLSGAISTSGPSTSTSASASSAPEPPAEATQSLAAAAPPGRGNSSSLRPKWGPNEYPPEKREVRLEPPVSAIANFDDSSSSSSLTKPEDFADSDCPPAYSS</sequence>
<evidence type="ECO:0000313" key="2">
    <source>
        <dbReference type="EMBL" id="PIL33513.1"/>
    </source>
</evidence>
<feature type="compositionally biased region" description="Low complexity" evidence="1">
    <location>
        <begin position="163"/>
        <end position="175"/>
    </location>
</feature>
<name>A0A2G8SIC3_9APHY</name>
<feature type="compositionally biased region" description="Low complexity" evidence="1">
    <location>
        <begin position="191"/>
        <end position="219"/>
    </location>
</feature>
<reference evidence="2 3" key="1">
    <citation type="journal article" date="2015" name="Sci. Rep.">
        <title>Chromosome-level genome map provides insights into diverse defense mechanisms in the medicinal fungus Ganoderma sinense.</title>
        <authorList>
            <person name="Zhu Y."/>
            <person name="Xu J."/>
            <person name="Sun C."/>
            <person name="Zhou S."/>
            <person name="Xu H."/>
            <person name="Nelson D.R."/>
            <person name="Qian J."/>
            <person name="Song J."/>
            <person name="Luo H."/>
            <person name="Xiang L."/>
            <person name="Li Y."/>
            <person name="Xu Z."/>
            <person name="Ji A."/>
            <person name="Wang L."/>
            <person name="Lu S."/>
            <person name="Hayward A."/>
            <person name="Sun W."/>
            <person name="Li X."/>
            <person name="Schwartz D.C."/>
            <person name="Wang Y."/>
            <person name="Chen S."/>
        </authorList>
    </citation>
    <scope>NUCLEOTIDE SEQUENCE [LARGE SCALE GENOMIC DNA]</scope>
    <source>
        <strain evidence="2 3">ZZ0214-1</strain>
    </source>
</reference>
<feature type="region of interest" description="Disordered" evidence="1">
    <location>
        <begin position="104"/>
        <end position="175"/>
    </location>
</feature>
<accession>A0A2G8SIC3</accession>
<comment type="caution">
    <text evidence="2">The sequence shown here is derived from an EMBL/GenBank/DDBJ whole genome shotgun (WGS) entry which is preliminary data.</text>
</comment>
<proteinExistence type="predicted"/>
<protein>
    <submittedName>
        <fullName evidence="2">Uncharacterized protein</fullName>
    </submittedName>
</protein>
<organism evidence="2 3">
    <name type="scientific">Ganoderma sinense ZZ0214-1</name>
    <dbReference type="NCBI Taxonomy" id="1077348"/>
    <lineage>
        <taxon>Eukaryota</taxon>
        <taxon>Fungi</taxon>
        <taxon>Dikarya</taxon>
        <taxon>Basidiomycota</taxon>
        <taxon>Agaricomycotina</taxon>
        <taxon>Agaricomycetes</taxon>
        <taxon>Polyporales</taxon>
        <taxon>Polyporaceae</taxon>
        <taxon>Ganoderma</taxon>
    </lineage>
</organism>
<feature type="region of interest" description="Disordered" evidence="1">
    <location>
        <begin position="191"/>
        <end position="290"/>
    </location>
</feature>
<evidence type="ECO:0000256" key="1">
    <source>
        <dbReference type="SAM" id="MobiDB-lite"/>
    </source>
</evidence>
<evidence type="ECO:0000313" key="3">
    <source>
        <dbReference type="Proteomes" id="UP000230002"/>
    </source>
</evidence>
<gene>
    <name evidence="2" type="ORF">GSI_04136</name>
</gene>
<feature type="compositionally biased region" description="Polar residues" evidence="1">
    <location>
        <begin position="8"/>
        <end position="19"/>
    </location>
</feature>
<feature type="region of interest" description="Disordered" evidence="1">
    <location>
        <begin position="1"/>
        <end position="59"/>
    </location>
</feature>
<keyword evidence="3" id="KW-1185">Reference proteome</keyword>